<dbReference type="OrthoDB" id="11137at2157"/>
<dbReference type="EMBL" id="CP007174">
    <property type="protein sequence ID" value="AIF82137.1"/>
    <property type="molecule type" value="Genomic_DNA"/>
</dbReference>
<dbReference type="HOGENOM" id="CLU_1003323_0_0_2"/>
<dbReference type="AlphaFoldDB" id="A0A075MMR8"/>
<dbReference type="InterPro" id="IPR038186">
    <property type="entry name" value="CHAD_dom_sf"/>
</dbReference>
<dbReference type="STRING" id="1459636.NTE_00053"/>
<dbReference type="RefSeq" id="WP_148699198.1">
    <property type="nucleotide sequence ID" value="NZ_CP007174.1"/>
</dbReference>
<dbReference type="PANTHER" id="PTHR39339">
    <property type="entry name" value="SLR1444 PROTEIN"/>
    <property type="match status" value="1"/>
</dbReference>
<organism evidence="2 3">
    <name type="scientific">Candidatus Nitrososphaera evergladensis SR1</name>
    <dbReference type="NCBI Taxonomy" id="1459636"/>
    <lineage>
        <taxon>Archaea</taxon>
        <taxon>Nitrososphaerota</taxon>
        <taxon>Nitrososphaeria</taxon>
        <taxon>Nitrososphaerales</taxon>
        <taxon>Nitrososphaeraceae</taxon>
        <taxon>Nitrososphaera</taxon>
    </lineage>
</organism>
<reference evidence="2 3" key="1">
    <citation type="journal article" date="2014" name="PLoS ONE">
        <title>Genome Sequence of Candidatus Nitrososphaera evergladensis from Group I.1b Enriched from Everglades Soil Reveals Novel Genomic Features of the Ammonia-Oxidizing Archaea.</title>
        <authorList>
            <person name="Zhalnina K.V."/>
            <person name="Dias R."/>
            <person name="Leonard M.T."/>
            <person name="Dorr de Quadros P."/>
            <person name="Camargo F.A."/>
            <person name="Drew J.C."/>
            <person name="Farmerie W.G."/>
            <person name="Daroub S.H."/>
            <person name="Triplett E.W."/>
        </authorList>
    </citation>
    <scope>NUCLEOTIDE SEQUENCE [LARGE SCALE GENOMIC DNA]</scope>
    <source>
        <strain evidence="2 3">SR1</strain>
    </source>
</reference>
<evidence type="ECO:0000313" key="3">
    <source>
        <dbReference type="Proteomes" id="UP000028194"/>
    </source>
</evidence>
<name>A0A075MMR8_9ARCH</name>
<evidence type="ECO:0000259" key="1">
    <source>
        <dbReference type="SMART" id="SM00880"/>
    </source>
</evidence>
<dbReference type="SMART" id="SM00880">
    <property type="entry name" value="CHAD"/>
    <property type="match status" value="1"/>
</dbReference>
<accession>A0A075MMR8</accession>
<dbReference type="InterPro" id="IPR007899">
    <property type="entry name" value="CHAD_dom"/>
</dbReference>
<dbReference type="KEGG" id="nev:NTE_00053"/>
<dbReference type="GeneID" id="41596004"/>
<evidence type="ECO:0000313" key="2">
    <source>
        <dbReference type="EMBL" id="AIF82137.1"/>
    </source>
</evidence>
<dbReference type="PANTHER" id="PTHR39339:SF1">
    <property type="entry name" value="CHAD DOMAIN-CONTAINING PROTEIN"/>
    <property type="match status" value="1"/>
</dbReference>
<dbReference type="Gene3D" id="1.40.20.10">
    <property type="entry name" value="CHAD domain"/>
    <property type="match status" value="1"/>
</dbReference>
<protein>
    <recommendedName>
        <fullName evidence="1">CHAD domain-containing protein</fullName>
    </recommendedName>
</protein>
<dbReference type="Proteomes" id="UP000028194">
    <property type="component" value="Chromosome"/>
</dbReference>
<keyword evidence="3" id="KW-1185">Reference proteome</keyword>
<gene>
    <name evidence="2" type="ORF">NTE_00053</name>
</gene>
<dbReference type="Pfam" id="PF05235">
    <property type="entry name" value="CHAD"/>
    <property type="match status" value="1"/>
</dbReference>
<proteinExistence type="predicted"/>
<feature type="domain" description="CHAD" evidence="1">
    <location>
        <begin position="12"/>
        <end position="275"/>
    </location>
</feature>
<sequence>MQQGKTTQFEKNFEASSARVKKRLAAYLRDPEDGKNVHAMRTSLRRLEAAFLLLPKKERKRNKKQADACKAFFRANSRVRDLDIISAKITALGGDPFVDAIAGKRKAALVHALALARSLEKNKMPLAANAIKKKKSIDGDKLAARMDKVAGRLVCAIEERLPVVVGDSSKKEELHGLRKDLKKLRYMLEILPAGRRKKYERAVAKVVVGGSNSNSGSNNVMARLKELQGTLGLVRDCDITIEYLQRVKGAGAVLQKGKDERDALYEKFAKNMMMTIMAS</sequence>